<evidence type="ECO:0000313" key="2">
    <source>
        <dbReference type="Proteomes" id="UP000790709"/>
    </source>
</evidence>
<name>A0ACB8C093_9AGAM</name>
<keyword evidence="2" id="KW-1185">Reference proteome</keyword>
<accession>A0ACB8C093</accession>
<evidence type="ECO:0000313" key="1">
    <source>
        <dbReference type="EMBL" id="KAH7930373.1"/>
    </source>
</evidence>
<reference evidence="1" key="1">
    <citation type="journal article" date="2021" name="New Phytol.">
        <title>Evolutionary innovations through gain and loss of genes in the ectomycorrhizal Boletales.</title>
        <authorList>
            <person name="Wu G."/>
            <person name="Miyauchi S."/>
            <person name="Morin E."/>
            <person name="Kuo A."/>
            <person name="Drula E."/>
            <person name="Varga T."/>
            <person name="Kohler A."/>
            <person name="Feng B."/>
            <person name="Cao Y."/>
            <person name="Lipzen A."/>
            <person name="Daum C."/>
            <person name="Hundley H."/>
            <person name="Pangilinan J."/>
            <person name="Johnson J."/>
            <person name="Barry K."/>
            <person name="LaButti K."/>
            <person name="Ng V."/>
            <person name="Ahrendt S."/>
            <person name="Min B."/>
            <person name="Choi I.G."/>
            <person name="Park H."/>
            <person name="Plett J.M."/>
            <person name="Magnuson J."/>
            <person name="Spatafora J.W."/>
            <person name="Nagy L.G."/>
            <person name="Henrissat B."/>
            <person name="Grigoriev I.V."/>
            <person name="Yang Z.L."/>
            <person name="Xu J."/>
            <person name="Martin F.M."/>
        </authorList>
    </citation>
    <scope>NUCLEOTIDE SEQUENCE</scope>
    <source>
        <strain evidence="1">KUC20120723A-06</strain>
    </source>
</reference>
<gene>
    <name evidence="1" type="ORF">BV22DRAFT_1109402</name>
</gene>
<dbReference type="Proteomes" id="UP000790709">
    <property type="component" value="Unassembled WGS sequence"/>
</dbReference>
<protein>
    <submittedName>
        <fullName evidence="1">Uncharacterized protein</fullName>
    </submittedName>
</protein>
<organism evidence="1 2">
    <name type="scientific">Leucogyrophana mollusca</name>
    <dbReference type="NCBI Taxonomy" id="85980"/>
    <lineage>
        <taxon>Eukaryota</taxon>
        <taxon>Fungi</taxon>
        <taxon>Dikarya</taxon>
        <taxon>Basidiomycota</taxon>
        <taxon>Agaricomycotina</taxon>
        <taxon>Agaricomycetes</taxon>
        <taxon>Agaricomycetidae</taxon>
        <taxon>Boletales</taxon>
        <taxon>Boletales incertae sedis</taxon>
        <taxon>Leucogyrophana</taxon>
    </lineage>
</organism>
<sequence length="291" mass="33528">MLDRQVTYKHDEGYPLDITARRYWLPEFETHAQDPEALTFILLHSTSFHKETWQPTVEHLFERILAQSQPARRLKVKCAWAIECPNHGESAQLNEEALQHPPFYRNFGCEKYAHAVHRFLMAGAEHEAGVDFRHQRLVGIGHSLGGVAMTILQNIQPRFHFSSVILVEPMLSPQGPEAVYPLRLGLVKGAYERRDVWDTKEDAYRYLKSRRRTERWDPRVLELYIKYGLRSHPGSNHRIAPYNGVTLACSRDEEVTMYRDADGATKAVADLNQVCARIPVSVVFGNDNDFM</sequence>
<proteinExistence type="predicted"/>
<comment type="caution">
    <text evidence="1">The sequence shown here is derived from an EMBL/GenBank/DDBJ whole genome shotgun (WGS) entry which is preliminary data.</text>
</comment>
<dbReference type="EMBL" id="MU266333">
    <property type="protein sequence ID" value="KAH7930373.1"/>
    <property type="molecule type" value="Genomic_DNA"/>
</dbReference>